<dbReference type="EMBL" id="LGTZ01000027">
    <property type="protein sequence ID" value="OJD28198.1"/>
    <property type="molecule type" value="Genomic_DNA"/>
</dbReference>
<evidence type="ECO:0000313" key="1">
    <source>
        <dbReference type="EMBL" id="OJD28198.1"/>
    </source>
</evidence>
<accession>A0A1J9QH81</accession>
<dbReference type="InterPro" id="IPR011008">
    <property type="entry name" value="Dimeric_a/b-barrel"/>
</dbReference>
<keyword evidence="2" id="KW-1185">Reference proteome</keyword>
<organism evidence="1 2">
    <name type="scientific">Blastomyces percursus</name>
    <dbReference type="NCBI Taxonomy" id="1658174"/>
    <lineage>
        <taxon>Eukaryota</taxon>
        <taxon>Fungi</taxon>
        <taxon>Dikarya</taxon>
        <taxon>Ascomycota</taxon>
        <taxon>Pezizomycotina</taxon>
        <taxon>Eurotiomycetes</taxon>
        <taxon>Eurotiomycetidae</taxon>
        <taxon>Onygenales</taxon>
        <taxon>Ajellomycetaceae</taxon>
        <taxon>Blastomyces</taxon>
    </lineage>
</organism>
<protein>
    <submittedName>
        <fullName evidence="1">Uncharacterized protein</fullName>
    </submittedName>
</protein>
<dbReference type="Proteomes" id="UP000242791">
    <property type="component" value="Unassembled WGS sequence"/>
</dbReference>
<comment type="caution">
    <text evidence="1">The sequence shown here is derived from an EMBL/GenBank/DDBJ whole genome shotgun (WGS) entry which is preliminary data.</text>
</comment>
<dbReference type="VEuPathDB" id="FungiDB:ACJ73_00409"/>
<dbReference type="InterPro" id="IPR025444">
    <property type="entry name" value="Monooxy_af470"/>
</dbReference>
<dbReference type="SUPFAM" id="SSF54909">
    <property type="entry name" value="Dimeric alpha+beta barrel"/>
    <property type="match status" value="1"/>
</dbReference>
<dbReference type="STRING" id="1658174.A0A1J9QH81"/>
<dbReference type="AlphaFoldDB" id="A0A1J9QH81"/>
<evidence type="ECO:0000313" key="2">
    <source>
        <dbReference type="Proteomes" id="UP000242791"/>
    </source>
</evidence>
<gene>
    <name evidence="1" type="ORF">ACJ73_00409</name>
</gene>
<name>A0A1J9QH81_9EURO</name>
<proteinExistence type="predicted"/>
<sequence length="204" mass="23053">MAFGWRKKRYLSAVLLSKFTAQMPHPDGSFGSTFAERPLVVFMLGSKSNHPLGAFDPVNLKLAKYFSKMLQELRETAENLGYLGSSAWTSAEGSAANEVMSVMYFQDFEPLHKYAHGPLHIQAVKYWSSVVKDYPMCPYIIETYVVPPSQWDNIYENSRPPASFPVRTAQGDGETEWTSPVVNARKGFSPQYGRENTVKLLERL</sequence>
<dbReference type="Pfam" id="PF13826">
    <property type="entry name" value="Monooxy_af470-like"/>
    <property type="match status" value="1"/>
</dbReference>
<reference evidence="1 2" key="1">
    <citation type="submission" date="2015-08" db="EMBL/GenBank/DDBJ databases">
        <title>Emmonsia species relationships and genome sequence.</title>
        <authorList>
            <person name="Cuomo C.A."/>
            <person name="Schwartz I.S."/>
            <person name="Kenyon C."/>
            <person name="De Hoog G.S."/>
            <person name="Govender N.P."/>
            <person name="Botha A."/>
            <person name="Moreno L."/>
            <person name="De Vries M."/>
            <person name="Munoz J.F."/>
            <person name="Stielow J.B."/>
        </authorList>
    </citation>
    <scope>NUCLEOTIDE SEQUENCE [LARGE SCALE GENOMIC DNA]</scope>
    <source>
        <strain evidence="1 2">EI222</strain>
    </source>
</reference>
<dbReference type="OrthoDB" id="3202396at2759"/>